<evidence type="ECO:0000313" key="2">
    <source>
        <dbReference type="Proteomes" id="UP000035425"/>
    </source>
</evidence>
<dbReference type="Proteomes" id="UP000035425">
    <property type="component" value="Unassembled WGS sequence"/>
</dbReference>
<reference evidence="1 2" key="1">
    <citation type="submission" date="2014-12" db="EMBL/GenBank/DDBJ databases">
        <title>Frankia sp. BMG5.1 draft genome.</title>
        <authorList>
            <person name="Gtari M."/>
            <person name="Ghodhbane-Gtari F."/>
            <person name="Nouioui I."/>
            <person name="Ktari A."/>
            <person name="Hezbri K."/>
            <person name="Mimouni W."/>
            <person name="Sbissi I."/>
            <person name="Ayari A."/>
            <person name="Yamanaka T."/>
            <person name="Normand P."/>
            <person name="Tisa L.S."/>
            <person name="Boudabous A."/>
        </authorList>
    </citation>
    <scope>NUCLEOTIDE SEQUENCE [LARGE SCALE GENOMIC DNA]</scope>
    <source>
        <strain evidence="1 2">BMG5.1</strain>
    </source>
</reference>
<protein>
    <recommendedName>
        <fullName evidence="3">Phage terminase small subunit P27 family</fullName>
    </recommendedName>
</protein>
<evidence type="ECO:0008006" key="3">
    <source>
        <dbReference type="Google" id="ProtNLM"/>
    </source>
</evidence>
<gene>
    <name evidence="1" type="ORF">FrCorBMG51_11065</name>
</gene>
<evidence type="ECO:0000313" key="1">
    <source>
        <dbReference type="EMBL" id="KLL11625.1"/>
    </source>
</evidence>
<name>A0ABR5F4M4_9ACTN</name>
<accession>A0ABR5F4M4</accession>
<organism evidence="1 2">
    <name type="scientific">Protofrankia coriariae</name>
    <dbReference type="NCBI Taxonomy" id="1562887"/>
    <lineage>
        <taxon>Bacteria</taxon>
        <taxon>Bacillati</taxon>
        <taxon>Actinomycetota</taxon>
        <taxon>Actinomycetes</taxon>
        <taxon>Frankiales</taxon>
        <taxon>Frankiaceae</taxon>
        <taxon>Protofrankia</taxon>
    </lineage>
</organism>
<proteinExistence type="predicted"/>
<sequence length="160" mass="17478">MGKRGPAKTPTQVAILHGYRKDRINTAEPRPAAVEVKPPSWLDTSARTVWKHLAPDLIAKQILTGWDVEAFACWCDAVVRRRRAARALRDEGEIIEAPVFNKNGEQTGVRLAANPWLLVLNQADAQVQRYGARFGLTPSDRADLSIGDAGGDPDADLLTG</sequence>
<comment type="caution">
    <text evidence="1">The sequence shown here is derived from an EMBL/GenBank/DDBJ whole genome shotgun (WGS) entry which is preliminary data.</text>
</comment>
<dbReference type="NCBIfam" id="TIGR01558">
    <property type="entry name" value="sm_term_P27"/>
    <property type="match status" value="1"/>
</dbReference>
<dbReference type="Pfam" id="PF05119">
    <property type="entry name" value="Terminase_4"/>
    <property type="match status" value="1"/>
</dbReference>
<keyword evidence="2" id="KW-1185">Reference proteome</keyword>
<dbReference type="InterPro" id="IPR006448">
    <property type="entry name" value="Phage_term_ssu_P27"/>
</dbReference>
<dbReference type="EMBL" id="JWIO01000014">
    <property type="protein sequence ID" value="KLL11625.1"/>
    <property type="molecule type" value="Genomic_DNA"/>
</dbReference>